<accession>N1PJR5</accession>
<gene>
    <name evidence="3" type="ORF">DOTSEDRAFT_79739</name>
</gene>
<reference evidence="4" key="1">
    <citation type="journal article" date="2012" name="PLoS Genet.">
        <title>The genomes of the fungal plant pathogens Cladosporium fulvum and Dothistroma septosporum reveal adaptation to different hosts and lifestyles but also signatures of common ancestry.</title>
        <authorList>
            <person name="de Wit P.J.G.M."/>
            <person name="van der Burgt A."/>
            <person name="Oekmen B."/>
            <person name="Stergiopoulos I."/>
            <person name="Abd-Elsalam K.A."/>
            <person name="Aerts A.L."/>
            <person name="Bahkali A.H."/>
            <person name="Beenen H.G."/>
            <person name="Chettri P."/>
            <person name="Cox M.P."/>
            <person name="Datema E."/>
            <person name="de Vries R.P."/>
            <person name="Dhillon B."/>
            <person name="Ganley A.R."/>
            <person name="Griffiths S.A."/>
            <person name="Guo Y."/>
            <person name="Hamelin R.C."/>
            <person name="Henrissat B."/>
            <person name="Kabir M.S."/>
            <person name="Jashni M.K."/>
            <person name="Kema G."/>
            <person name="Klaubauf S."/>
            <person name="Lapidus A."/>
            <person name="Levasseur A."/>
            <person name="Lindquist E."/>
            <person name="Mehrabi R."/>
            <person name="Ohm R.A."/>
            <person name="Owen T.J."/>
            <person name="Salamov A."/>
            <person name="Schwelm A."/>
            <person name="Schijlen E."/>
            <person name="Sun H."/>
            <person name="van den Burg H.A."/>
            <person name="van Ham R.C.H.J."/>
            <person name="Zhang S."/>
            <person name="Goodwin S.B."/>
            <person name="Grigoriev I.V."/>
            <person name="Collemare J."/>
            <person name="Bradshaw R.E."/>
        </authorList>
    </citation>
    <scope>NUCLEOTIDE SEQUENCE [LARGE SCALE GENOMIC DNA]</scope>
    <source>
        <strain evidence="4">NZE10 / CBS 128990</strain>
    </source>
</reference>
<evidence type="ECO:0000259" key="2">
    <source>
        <dbReference type="Pfam" id="PF20253"/>
    </source>
</evidence>
<evidence type="ECO:0000256" key="1">
    <source>
        <dbReference type="SAM" id="MobiDB-lite"/>
    </source>
</evidence>
<dbReference type="PANTHER" id="PTHR38795:SF1">
    <property type="entry name" value="DUF6604 DOMAIN-CONTAINING PROTEIN"/>
    <property type="match status" value="1"/>
</dbReference>
<dbReference type="InterPro" id="IPR046539">
    <property type="entry name" value="DUF6604"/>
</dbReference>
<dbReference type="HOGENOM" id="CLU_1245323_0_0_1"/>
<evidence type="ECO:0000313" key="4">
    <source>
        <dbReference type="Proteomes" id="UP000016933"/>
    </source>
</evidence>
<keyword evidence="4" id="KW-1185">Reference proteome</keyword>
<dbReference type="OrthoDB" id="3647597at2759"/>
<dbReference type="AlphaFoldDB" id="N1PJR5"/>
<protein>
    <recommendedName>
        <fullName evidence="2">DUF6604 domain-containing protein</fullName>
    </recommendedName>
</protein>
<sequence>MNLTVIRFSRTPSFVGLPPPAPYTSRAMNSNPLVVGTYKRCNASTRKLVQWLVRTAEKVSGPRNASFPRLAIGNKQAARQQIPVDCLAPLARAVVDANPRVDIELSVLDIARDCALGCKEYVLWYKSLAKGTNGDVWPIEANRKHRYMVSKLEEISEMLRREVKARQPKRKKRIELPSDSGDFSNIYQHLEVEETTSVKDDLPTANQTSRKSKKPPAPQASR</sequence>
<feature type="region of interest" description="Disordered" evidence="1">
    <location>
        <begin position="163"/>
        <end position="222"/>
    </location>
</feature>
<feature type="compositionally biased region" description="Basic and acidic residues" evidence="1">
    <location>
        <begin position="190"/>
        <end position="202"/>
    </location>
</feature>
<reference evidence="3 4" key="2">
    <citation type="journal article" date="2012" name="PLoS Pathog.">
        <title>Diverse lifestyles and strategies of plant pathogenesis encoded in the genomes of eighteen Dothideomycetes fungi.</title>
        <authorList>
            <person name="Ohm R.A."/>
            <person name="Feau N."/>
            <person name="Henrissat B."/>
            <person name="Schoch C.L."/>
            <person name="Horwitz B.A."/>
            <person name="Barry K.W."/>
            <person name="Condon B.J."/>
            <person name="Copeland A.C."/>
            <person name="Dhillon B."/>
            <person name="Glaser F."/>
            <person name="Hesse C.N."/>
            <person name="Kosti I."/>
            <person name="LaButti K."/>
            <person name="Lindquist E.A."/>
            <person name="Lucas S."/>
            <person name="Salamov A.A."/>
            <person name="Bradshaw R.E."/>
            <person name="Ciuffetti L."/>
            <person name="Hamelin R.C."/>
            <person name="Kema G.H.J."/>
            <person name="Lawrence C."/>
            <person name="Scott J.A."/>
            <person name="Spatafora J.W."/>
            <person name="Turgeon B.G."/>
            <person name="de Wit P.J.G.M."/>
            <person name="Zhong S."/>
            <person name="Goodwin S.B."/>
            <person name="Grigoriev I.V."/>
        </authorList>
    </citation>
    <scope>NUCLEOTIDE SEQUENCE [LARGE SCALE GENOMIC DNA]</scope>
    <source>
        <strain evidence="4">NZE10 / CBS 128990</strain>
    </source>
</reference>
<feature type="domain" description="DUF6604" evidence="2">
    <location>
        <begin position="40"/>
        <end position="220"/>
    </location>
</feature>
<dbReference type="EMBL" id="KB446539">
    <property type="protein sequence ID" value="EME43742.1"/>
    <property type="molecule type" value="Genomic_DNA"/>
</dbReference>
<dbReference type="PANTHER" id="PTHR38795">
    <property type="entry name" value="DUF6604 DOMAIN-CONTAINING PROTEIN"/>
    <property type="match status" value="1"/>
</dbReference>
<name>N1PJR5_DOTSN</name>
<evidence type="ECO:0000313" key="3">
    <source>
        <dbReference type="EMBL" id="EME43742.1"/>
    </source>
</evidence>
<dbReference type="Pfam" id="PF20253">
    <property type="entry name" value="DUF6604"/>
    <property type="match status" value="1"/>
</dbReference>
<proteinExistence type="predicted"/>
<dbReference type="Proteomes" id="UP000016933">
    <property type="component" value="Unassembled WGS sequence"/>
</dbReference>
<dbReference type="STRING" id="675120.N1PJR5"/>
<organism evidence="3 4">
    <name type="scientific">Dothistroma septosporum (strain NZE10 / CBS 128990)</name>
    <name type="common">Red band needle blight fungus</name>
    <name type="synonym">Mycosphaerella pini</name>
    <dbReference type="NCBI Taxonomy" id="675120"/>
    <lineage>
        <taxon>Eukaryota</taxon>
        <taxon>Fungi</taxon>
        <taxon>Dikarya</taxon>
        <taxon>Ascomycota</taxon>
        <taxon>Pezizomycotina</taxon>
        <taxon>Dothideomycetes</taxon>
        <taxon>Dothideomycetidae</taxon>
        <taxon>Mycosphaerellales</taxon>
        <taxon>Mycosphaerellaceae</taxon>
        <taxon>Dothistroma</taxon>
    </lineage>
</organism>